<dbReference type="PRINTS" id="PR00376">
    <property type="entry name" value="IL1BCENZYME"/>
</dbReference>
<accession>A0A1W0WYR5</accession>
<dbReference type="PROSITE" id="PS50208">
    <property type="entry name" value="CASPASE_P20"/>
    <property type="match status" value="1"/>
</dbReference>
<evidence type="ECO:0000259" key="10">
    <source>
        <dbReference type="PROSITE" id="PS50208"/>
    </source>
</evidence>
<dbReference type="PANTHER" id="PTHR10454">
    <property type="entry name" value="CASPASE"/>
    <property type="match status" value="1"/>
</dbReference>
<dbReference type="GO" id="GO:0006508">
    <property type="term" value="P:proteolysis"/>
    <property type="evidence" value="ECO:0007669"/>
    <property type="project" value="UniProtKB-KW"/>
</dbReference>
<evidence type="ECO:0000259" key="9">
    <source>
        <dbReference type="PROSITE" id="PS50207"/>
    </source>
</evidence>
<sequence length="643" mass="69507">MADPTMTGPTVAQNGNHHNNHAILSPSSPDAEIISSSSFHLEASTFRSENFTVKESTFTFTHRSGDMGGALADEDLADISSFSVDNHTGHGAPANGVRILPWNLPENRQIIANGGFTGQPRNGGQSAATEEVIQGNEYHAPDGVTNSPPNKFNGNGHTNGAEPAPGDVTLSAEEFADPRIRPTGPRADFFTDISRTDSATWSTEAIKSCNSDASIASSPSVILTDNGDDSCTDLSLESLREALCDGGSVPNHQIPRASAGDHFPGHQSSAEVAHREALHGLEIGDSVRERGVSLGGEETTTAEVTPDSETNSLDGSILSKVKFFSGLGAKKSESKVPTKSVVKIYRKEGILCGSDENKPENGAGDRLDARPLRNGASNVPAASLPTGFYSMRYFMGHPRRGTAVIINNRDFTMPNTPFRKGSDNDAGTLFRTLLQLGFHVESWTDLTVQNMRDAMVYYAKMDHKDADCFWLSIFSHGEDGVLYGTDGKVNLTDLTAPFRGDKCLTLAGKPKLFVIQACRGDQLDSGVDLVEADAGGSVYRIPAEADFLYAFSTPTGYFSWRNTELGSWFIQSLCRTLSDHAAHPEMDILRLLTRVNYEVSMSNESNVPGDAKWHRKKQIPSVVSMLTKDLFFTPKANKSNNHQ</sequence>
<dbReference type="AlphaFoldDB" id="A0A1W0WYR5"/>
<dbReference type="InterPro" id="IPR015917">
    <property type="entry name" value="Pept_C14A"/>
</dbReference>
<dbReference type="PANTHER" id="PTHR10454:SF232">
    <property type="entry name" value="AT03047P-RELATED"/>
    <property type="match status" value="1"/>
</dbReference>
<feature type="region of interest" description="Disordered" evidence="8">
    <location>
        <begin position="1"/>
        <end position="29"/>
    </location>
</feature>
<dbReference type="PROSITE" id="PS01121">
    <property type="entry name" value="CASPASE_HIS"/>
    <property type="match status" value="1"/>
</dbReference>
<keyword evidence="5" id="KW-0788">Thiol protease</keyword>
<dbReference type="OrthoDB" id="6116485at2759"/>
<dbReference type="InterPro" id="IPR001309">
    <property type="entry name" value="Pept_C14_p20"/>
</dbReference>
<dbReference type="CDD" id="cd00032">
    <property type="entry name" value="CASc"/>
    <property type="match status" value="1"/>
</dbReference>
<evidence type="ECO:0000256" key="5">
    <source>
        <dbReference type="ARBA" id="ARBA00022807"/>
    </source>
</evidence>
<reference evidence="12" key="1">
    <citation type="submission" date="2017-01" db="EMBL/GenBank/DDBJ databases">
        <title>Comparative genomics of anhydrobiosis in the tardigrade Hypsibius dujardini.</title>
        <authorList>
            <person name="Yoshida Y."/>
            <person name="Koutsovoulos G."/>
            <person name="Laetsch D."/>
            <person name="Stevens L."/>
            <person name="Kumar S."/>
            <person name="Horikawa D."/>
            <person name="Ishino K."/>
            <person name="Komine S."/>
            <person name="Tomita M."/>
            <person name="Blaxter M."/>
            <person name="Arakawa K."/>
        </authorList>
    </citation>
    <scope>NUCLEOTIDE SEQUENCE [LARGE SCALE GENOMIC DNA]</scope>
    <source>
        <strain evidence="12">Z151</strain>
    </source>
</reference>
<feature type="compositionally biased region" description="Polar residues" evidence="8">
    <location>
        <begin position="144"/>
        <end position="158"/>
    </location>
</feature>
<keyword evidence="6" id="KW-0865">Zymogen</keyword>
<dbReference type="InterPro" id="IPR011600">
    <property type="entry name" value="Pept_C14_caspase"/>
</dbReference>
<feature type="domain" description="Caspase family p10" evidence="9">
    <location>
        <begin position="537"/>
        <end position="634"/>
    </location>
</feature>
<dbReference type="InterPro" id="IPR016129">
    <property type="entry name" value="Caspase_his_AS"/>
</dbReference>
<evidence type="ECO:0000313" key="12">
    <source>
        <dbReference type="Proteomes" id="UP000192578"/>
    </source>
</evidence>
<dbReference type="InterPro" id="IPR002398">
    <property type="entry name" value="Pept_C14"/>
</dbReference>
<comment type="caution">
    <text evidence="11">The sequence shown here is derived from an EMBL/GenBank/DDBJ whole genome shotgun (WGS) entry which is preliminary data.</text>
</comment>
<dbReference type="GO" id="GO:0045476">
    <property type="term" value="P:nurse cell apoptotic process"/>
    <property type="evidence" value="ECO:0007669"/>
    <property type="project" value="UniProtKB-ARBA"/>
</dbReference>
<dbReference type="GO" id="GO:0045751">
    <property type="term" value="P:negative regulation of Toll signaling pathway"/>
    <property type="evidence" value="ECO:0007669"/>
    <property type="project" value="UniProtKB-ARBA"/>
</dbReference>
<dbReference type="Gene3D" id="3.40.50.1460">
    <property type="match status" value="1"/>
</dbReference>
<dbReference type="Proteomes" id="UP000192578">
    <property type="component" value="Unassembled WGS sequence"/>
</dbReference>
<evidence type="ECO:0000256" key="6">
    <source>
        <dbReference type="ARBA" id="ARBA00023145"/>
    </source>
</evidence>
<dbReference type="InterPro" id="IPR033139">
    <property type="entry name" value="Caspase_cys_AS"/>
</dbReference>
<evidence type="ECO:0000256" key="2">
    <source>
        <dbReference type="ARBA" id="ARBA00022670"/>
    </source>
</evidence>
<feature type="compositionally biased region" description="Basic and acidic residues" evidence="8">
    <location>
        <begin position="353"/>
        <end position="371"/>
    </location>
</feature>
<proteinExistence type="inferred from homology"/>
<dbReference type="PROSITE" id="PS01122">
    <property type="entry name" value="CASPASE_CYS"/>
    <property type="match status" value="1"/>
</dbReference>
<dbReference type="GO" id="GO:0004197">
    <property type="term" value="F:cysteine-type endopeptidase activity"/>
    <property type="evidence" value="ECO:0007669"/>
    <property type="project" value="InterPro"/>
</dbReference>
<evidence type="ECO:0000256" key="4">
    <source>
        <dbReference type="ARBA" id="ARBA00022801"/>
    </source>
</evidence>
<dbReference type="GO" id="GO:0005737">
    <property type="term" value="C:cytoplasm"/>
    <property type="evidence" value="ECO:0007669"/>
    <property type="project" value="TreeGrafter"/>
</dbReference>
<dbReference type="PROSITE" id="PS50207">
    <property type="entry name" value="CASPASE_P10"/>
    <property type="match status" value="1"/>
</dbReference>
<dbReference type="FunFam" id="3.40.50.1460:FF:000001">
    <property type="entry name" value="Caspase-3 preproprotein"/>
    <property type="match status" value="1"/>
</dbReference>
<protein>
    <submittedName>
        <fullName evidence="11">Caspase-3</fullName>
    </submittedName>
</protein>
<name>A0A1W0WYR5_HYPEX</name>
<keyword evidence="3" id="KW-0053">Apoptosis</keyword>
<dbReference type="GO" id="GO:1990525">
    <property type="term" value="F:BIR domain binding"/>
    <property type="evidence" value="ECO:0007669"/>
    <property type="project" value="UniProtKB-ARBA"/>
</dbReference>
<dbReference type="SMART" id="SM00115">
    <property type="entry name" value="CASc"/>
    <property type="match status" value="1"/>
</dbReference>
<dbReference type="InterPro" id="IPR029030">
    <property type="entry name" value="Caspase-like_dom_sf"/>
</dbReference>
<evidence type="ECO:0000256" key="3">
    <source>
        <dbReference type="ARBA" id="ARBA00022703"/>
    </source>
</evidence>
<evidence type="ECO:0000256" key="7">
    <source>
        <dbReference type="RuleBase" id="RU003971"/>
    </source>
</evidence>
<feature type="region of interest" description="Disordered" evidence="8">
    <location>
        <begin position="138"/>
        <end position="163"/>
    </location>
</feature>
<evidence type="ECO:0000256" key="1">
    <source>
        <dbReference type="ARBA" id="ARBA00010134"/>
    </source>
</evidence>
<comment type="similarity">
    <text evidence="1 7">Belongs to the peptidase C14A family.</text>
</comment>
<organism evidence="11 12">
    <name type="scientific">Hypsibius exemplaris</name>
    <name type="common">Freshwater tardigrade</name>
    <dbReference type="NCBI Taxonomy" id="2072580"/>
    <lineage>
        <taxon>Eukaryota</taxon>
        <taxon>Metazoa</taxon>
        <taxon>Ecdysozoa</taxon>
        <taxon>Tardigrada</taxon>
        <taxon>Eutardigrada</taxon>
        <taxon>Parachela</taxon>
        <taxon>Hypsibioidea</taxon>
        <taxon>Hypsibiidae</taxon>
        <taxon>Hypsibius</taxon>
    </lineage>
</organism>
<evidence type="ECO:0000256" key="8">
    <source>
        <dbReference type="SAM" id="MobiDB-lite"/>
    </source>
</evidence>
<keyword evidence="4" id="KW-0378">Hydrolase</keyword>
<feature type="region of interest" description="Disordered" evidence="8">
    <location>
        <begin position="353"/>
        <end position="378"/>
    </location>
</feature>
<evidence type="ECO:0000313" key="11">
    <source>
        <dbReference type="EMBL" id="OQV20346.1"/>
    </source>
</evidence>
<gene>
    <name evidence="11" type="ORF">BV898_05632</name>
</gene>
<dbReference type="SUPFAM" id="SSF52129">
    <property type="entry name" value="Caspase-like"/>
    <property type="match status" value="1"/>
</dbReference>
<keyword evidence="2" id="KW-0645">Protease</keyword>
<dbReference type="InterPro" id="IPR002138">
    <property type="entry name" value="Pept_C14_p10"/>
</dbReference>
<feature type="compositionally biased region" description="Polar residues" evidence="8">
    <location>
        <begin position="7"/>
        <end position="17"/>
    </location>
</feature>
<feature type="domain" description="Caspase family p20" evidence="10">
    <location>
        <begin position="399"/>
        <end position="522"/>
    </location>
</feature>
<keyword evidence="12" id="KW-1185">Reference proteome</keyword>
<dbReference type="Pfam" id="PF00656">
    <property type="entry name" value="Peptidase_C14"/>
    <property type="match status" value="1"/>
</dbReference>
<dbReference type="EMBL" id="MTYJ01000031">
    <property type="protein sequence ID" value="OQV20346.1"/>
    <property type="molecule type" value="Genomic_DNA"/>
</dbReference>
<dbReference type="GO" id="GO:0043525">
    <property type="term" value="P:positive regulation of neuron apoptotic process"/>
    <property type="evidence" value="ECO:0007669"/>
    <property type="project" value="TreeGrafter"/>
</dbReference>